<feature type="compositionally biased region" description="Pro residues" evidence="1">
    <location>
        <begin position="187"/>
        <end position="201"/>
    </location>
</feature>
<dbReference type="AlphaFoldDB" id="A0AAU1HT45"/>
<accession>A0AAU1HT45</accession>
<reference evidence="2" key="1">
    <citation type="submission" date="2022-10" db="EMBL/GenBank/DDBJ databases">
        <title>The complete genomes of actinobacterial strains from the NBC collection.</title>
        <authorList>
            <person name="Joergensen T.S."/>
            <person name="Alvarez Arevalo M."/>
            <person name="Sterndorff E.B."/>
            <person name="Faurdal D."/>
            <person name="Vuksanovic O."/>
            <person name="Mourched A.-S."/>
            <person name="Charusanti P."/>
            <person name="Shaw S."/>
            <person name="Blin K."/>
            <person name="Weber T."/>
        </authorList>
    </citation>
    <scope>NUCLEOTIDE SEQUENCE</scope>
    <source>
        <strain evidence="2">NBC 00180</strain>
    </source>
</reference>
<evidence type="ECO:0000256" key="1">
    <source>
        <dbReference type="SAM" id="MobiDB-lite"/>
    </source>
</evidence>
<sequence>MTRRFLIHVPEDDVRHWFEVGATGRVVRQISFRGHASLPVVAVEAAELAMARQTCGDWGVRLYEVVYGVPAREPVVEPPDARPVDRREFDLAWGRARSHRQCEVRHDSGPLPVGTHLTGTFTRSPWGPGVTGVFVDVGLPALGFVDAAVLLEAGCRWPEDGTRAQFEVVDLRVGGRSHPQVRLRPTAIPPPAEPWPRPGPS</sequence>
<organism evidence="2">
    <name type="scientific">Streptomyces sp. NBC_00180</name>
    <dbReference type="NCBI Taxonomy" id="2903632"/>
    <lineage>
        <taxon>Bacteria</taxon>
        <taxon>Bacillati</taxon>
        <taxon>Actinomycetota</taxon>
        <taxon>Actinomycetes</taxon>
        <taxon>Kitasatosporales</taxon>
        <taxon>Streptomycetaceae</taxon>
        <taxon>Streptomyces</taxon>
    </lineage>
</organism>
<dbReference type="EMBL" id="CP108140">
    <property type="protein sequence ID" value="WTP85073.1"/>
    <property type="molecule type" value="Genomic_DNA"/>
</dbReference>
<evidence type="ECO:0000313" key="2">
    <source>
        <dbReference type="EMBL" id="WTP85073.1"/>
    </source>
</evidence>
<protein>
    <recommendedName>
        <fullName evidence="3">S1 motif domain-containing protein</fullName>
    </recommendedName>
</protein>
<proteinExistence type="predicted"/>
<feature type="region of interest" description="Disordered" evidence="1">
    <location>
        <begin position="179"/>
        <end position="201"/>
    </location>
</feature>
<evidence type="ECO:0008006" key="3">
    <source>
        <dbReference type="Google" id="ProtNLM"/>
    </source>
</evidence>
<name>A0AAU1HT45_9ACTN</name>
<gene>
    <name evidence="2" type="ORF">OG477_06800</name>
</gene>